<gene>
    <name evidence="3" type="ORF">GM51_1925</name>
</gene>
<reference evidence="3" key="1">
    <citation type="submission" date="2014-06" db="EMBL/GenBank/DDBJ databases">
        <title>Key roles for freshwater Actinobacteria revealed by deep metagenomic sequencing.</title>
        <authorList>
            <person name="Ghai R."/>
            <person name="Mizuno C.M."/>
            <person name="Picazo A."/>
            <person name="Camacho A."/>
            <person name="Rodriguez-Valera F."/>
        </authorList>
    </citation>
    <scope>NUCLEOTIDE SEQUENCE</scope>
</reference>
<protein>
    <recommendedName>
        <fullName evidence="4">Glycosyltransferase subfamily 4-like N-terminal domain-containing protein</fullName>
    </recommendedName>
</protein>
<feature type="domain" description="Glycosyltransferase subfamily 4-like N-terminal" evidence="2">
    <location>
        <begin position="16"/>
        <end position="185"/>
    </location>
</feature>
<dbReference type="InterPro" id="IPR050194">
    <property type="entry name" value="Glycosyltransferase_grp1"/>
</dbReference>
<evidence type="ECO:0008006" key="4">
    <source>
        <dbReference type="Google" id="ProtNLM"/>
    </source>
</evidence>
<dbReference type="GO" id="GO:0016757">
    <property type="term" value="F:glycosyltransferase activity"/>
    <property type="evidence" value="ECO:0007669"/>
    <property type="project" value="InterPro"/>
</dbReference>
<proteinExistence type="predicted"/>
<dbReference type="PANTHER" id="PTHR45947">
    <property type="entry name" value="SULFOQUINOVOSYL TRANSFERASE SQD2"/>
    <property type="match status" value="1"/>
</dbReference>
<dbReference type="InterPro" id="IPR001296">
    <property type="entry name" value="Glyco_trans_1"/>
</dbReference>
<comment type="caution">
    <text evidence="3">The sequence shown here is derived from an EMBL/GenBank/DDBJ whole genome shotgun (WGS) entry which is preliminary data.</text>
</comment>
<evidence type="ECO:0000313" key="3">
    <source>
        <dbReference type="EMBL" id="KGA21451.1"/>
    </source>
</evidence>
<evidence type="ECO:0000259" key="1">
    <source>
        <dbReference type="Pfam" id="PF00534"/>
    </source>
</evidence>
<dbReference type="AlphaFoldDB" id="A0A094R3L0"/>
<dbReference type="Pfam" id="PF00534">
    <property type="entry name" value="Glycos_transf_1"/>
    <property type="match status" value="1"/>
</dbReference>
<feature type="domain" description="Glycosyl transferase family 1" evidence="1">
    <location>
        <begin position="205"/>
        <end position="357"/>
    </location>
</feature>
<accession>A0A094R3L0</accession>
<dbReference type="Gene3D" id="3.40.50.2000">
    <property type="entry name" value="Glycogen Phosphorylase B"/>
    <property type="match status" value="2"/>
</dbReference>
<name>A0A094R3L0_9ZZZZ</name>
<dbReference type="PANTHER" id="PTHR45947:SF3">
    <property type="entry name" value="SULFOQUINOVOSYL TRANSFERASE SQD2"/>
    <property type="match status" value="1"/>
</dbReference>
<evidence type="ECO:0000259" key="2">
    <source>
        <dbReference type="Pfam" id="PF13439"/>
    </source>
</evidence>
<dbReference type="InterPro" id="IPR028098">
    <property type="entry name" value="Glyco_trans_4-like_N"/>
</dbReference>
<dbReference type="SUPFAM" id="SSF53756">
    <property type="entry name" value="UDP-Glycosyltransferase/glycogen phosphorylase"/>
    <property type="match status" value="1"/>
</dbReference>
<sequence length="378" mass="42415">MTRIAHIANMYGPKSGGLKTTMRALAKEYAEQGNDVLLIVPGRRDAYSRDGKITTVSVAAIPIPFSGGYRIILNTARVRKTLQEFDVERLEVSDRTTLLSVARWARRRSIPTIFFAHERLDGVITAFGKFLPLKNVFIKRWNRFTLDSFDHIVATTTYASKEFVELGLELNRSALVTIPLGVDLELFHPDSRHLPIPINQEIPYRYIFACTRLSKEKDPLFLLEIARNLSYSRPDLPIVIAGSGPMERKFRQIVAAEKLNVIPLGFVGDKEILARLMSHADVFLAVGPIETFGLAALEALASGTPVICRSEAAISEIITDDSGAHRTRNAALWAETAQQFLTIHRDVLRARCRARAEEFSWKITADRLLSLESKELTQ</sequence>
<dbReference type="EMBL" id="JNSL01000006">
    <property type="protein sequence ID" value="KGA21451.1"/>
    <property type="molecule type" value="Genomic_DNA"/>
</dbReference>
<organism evidence="3">
    <name type="scientific">freshwater metagenome</name>
    <dbReference type="NCBI Taxonomy" id="449393"/>
    <lineage>
        <taxon>unclassified sequences</taxon>
        <taxon>metagenomes</taxon>
        <taxon>ecological metagenomes</taxon>
    </lineage>
</organism>
<dbReference type="Pfam" id="PF13439">
    <property type="entry name" value="Glyco_transf_4"/>
    <property type="match status" value="1"/>
</dbReference>